<dbReference type="KEGG" id="caj:CIG1485E_0137"/>
<accession>A0A076F6S9</accession>
<keyword evidence="1" id="KW-0645">Protease</keyword>
<reference evidence="2" key="1">
    <citation type="journal article" date="2014" name="Genome Announc.">
        <title>Complete Genome Sequence of Campylobacter iguaniorum Strain 1485ET, Isolated from a Bearded Dragon (Pogona vitticeps).</title>
        <authorList>
            <person name="Gilbert M.J."/>
            <person name="Miller W.G."/>
            <person name="Yee E."/>
            <person name="Kik M."/>
            <person name="Wagenaar J.A."/>
            <person name="Duim B."/>
        </authorList>
    </citation>
    <scope>NUCLEOTIDE SEQUENCE [LARGE SCALE GENOMIC DNA]</scope>
    <source>
        <strain evidence="2">1485E</strain>
    </source>
</reference>
<keyword evidence="1" id="KW-0378">Hydrolase</keyword>
<dbReference type="InterPro" id="IPR004420">
    <property type="entry name" value="Pept_A31_hyd_mat_HycI"/>
</dbReference>
<dbReference type="NCBIfam" id="TIGR00072">
    <property type="entry name" value="hydrog_prot"/>
    <property type="match status" value="1"/>
</dbReference>
<dbReference type="STRING" id="1244531.CIG2463D_0140"/>
<gene>
    <name evidence="1" type="primary">hycI</name>
    <name evidence="1" type="ORF">CIG1485E_0137</name>
</gene>
<dbReference type="PANTHER" id="PTHR30302:SF4">
    <property type="entry name" value="HYDROGENASE 3 MATURATION PROTEASE"/>
    <property type="match status" value="1"/>
</dbReference>
<dbReference type="Gene3D" id="3.40.50.1450">
    <property type="entry name" value="HybD-like"/>
    <property type="match status" value="1"/>
</dbReference>
<protein>
    <submittedName>
        <fullName evidence="1">Hydrogenase maturation protease</fullName>
    </submittedName>
</protein>
<evidence type="ECO:0000313" key="1">
    <source>
        <dbReference type="EMBL" id="AII14015.1"/>
    </source>
</evidence>
<dbReference type="AlphaFoldDB" id="A0A076F6S9"/>
<dbReference type="GO" id="GO:0016485">
    <property type="term" value="P:protein processing"/>
    <property type="evidence" value="ECO:0007669"/>
    <property type="project" value="TreeGrafter"/>
</dbReference>
<evidence type="ECO:0000313" key="2">
    <source>
        <dbReference type="Proteomes" id="UP000028486"/>
    </source>
</evidence>
<keyword evidence="2" id="KW-1185">Reference proteome</keyword>
<dbReference type="PATRIC" id="fig|1244531.5.peg.147"/>
<proteinExistence type="predicted"/>
<dbReference type="EMBL" id="CP009043">
    <property type="protein sequence ID" value="AII14015.1"/>
    <property type="molecule type" value="Genomic_DNA"/>
</dbReference>
<dbReference type="Proteomes" id="UP000028486">
    <property type="component" value="Chromosome"/>
</dbReference>
<organism evidence="1 2">
    <name type="scientific">Campylobacter iguaniorum</name>
    <dbReference type="NCBI Taxonomy" id="1244531"/>
    <lineage>
        <taxon>Bacteria</taxon>
        <taxon>Pseudomonadati</taxon>
        <taxon>Campylobacterota</taxon>
        <taxon>Epsilonproteobacteria</taxon>
        <taxon>Campylobacterales</taxon>
        <taxon>Campylobacteraceae</taxon>
        <taxon>Campylobacter</taxon>
    </lineage>
</organism>
<dbReference type="SUPFAM" id="SSF53163">
    <property type="entry name" value="HybD-like"/>
    <property type="match status" value="1"/>
</dbReference>
<dbReference type="GO" id="GO:0004175">
    <property type="term" value="F:endopeptidase activity"/>
    <property type="evidence" value="ECO:0007669"/>
    <property type="project" value="TreeGrafter"/>
</dbReference>
<dbReference type="PANTHER" id="PTHR30302">
    <property type="entry name" value="HYDROGENASE 1 MATURATION PROTEASE"/>
    <property type="match status" value="1"/>
</dbReference>
<dbReference type="InterPro" id="IPR000671">
    <property type="entry name" value="Peptidase_A31"/>
</dbReference>
<dbReference type="CDD" id="cd06067">
    <property type="entry name" value="H2MP_MemB-H2evol"/>
    <property type="match status" value="1"/>
</dbReference>
<dbReference type="eggNOG" id="COG0680">
    <property type="taxonomic scope" value="Bacteria"/>
</dbReference>
<dbReference type="GO" id="GO:0008047">
    <property type="term" value="F:enzyme activator activity"/>
    <property type="evidence" value="ECO:0007669"/>
    <property type="project" value="InterPro"/>
</dbReference>
<dbReference type="HOGENOM" id="CLU_099037_4_1_7"/>
<dbReference type="RefSeq" id="WP_063999100.1">
    <property type="nucleotide sequence ID" value="NZ_CP015577.1"/>
</dbReference>
<name>A0A076F6S9_9BACT</name>
<sequence>MSNLKKALLCIGNKMRGDDGVGLYVGSLVEQNLKGWKVFYGEDVPENEFGALREFAPDILVVVDAMSGFDDERIEFFDLSDERDYIYSTHNLPTPVLLSYLRNITPKTLFLGISVLLENVLDFREGLSQKAEILAKKAVEKIKFIDENLG</sequence>
<dbReference type="InterPro" id="IPR023430">
    <property type="entry name" value="Pept_HybD-like_dom_sf"/>
</dbReference>